<dbReference type="CDD" id="cd01644">
    <property type="entry name" value="RT_pepA17"/>
    <property type="match status" value="1"/>
</dbReference>
<dbReference type="Pfam" id="PF18701">
    <property type="entry name" value="DUF5641"/>
    <property type="match status" value="1"/>
</dbReference>
<dbReference type="PANTHER" id="PTHR47331">
    <property type="entry name" value="PHD-TYPE DOMAIN-CONTAINING PROTEIN"/>
    <property type="match status" value="1"/>
</dbReference>
<dbReference type="InterPro" id="IPR005312">
    <property type="entry name" value="DUF1759"/>
</dbReference>
<dbReference type="RefSeq" id="XP_049305091.1">
    <property type="nucleotide sequence ID" value="XM_049449134.1"/>
</dbReference>
<feature type="region of interest" description="Disordered" evidence="2">
    <location>
        <begin position="1"/>
        <end position="36"/>
    </location>
</feature>
<dbReference type="Pfam" id="PF05380">
    <property type="entry name" value="Peptidase_A17"/>
    <property type="match status" value="1"/>
</dbReference>
<evidence type="ECO:0000313" key="5">
    <source>
        <dbReference type="RefSeq" id="XP_049305091.1"/>
    </source>
</evidence>
<dbReference type="InterPro" id="IPR043502">
    <property type="entry name" value="DNA/RNA_pol_sf"/>
</dbReference>
<feature type="compositionally biased region" description="Low complexity" evidence="2">
    <location>
        <begin position="20"/>
        <end position="36"/>
    </location>
</feature>
<organism evidence="4 5">
    <name type="scientific">Bactrocera dorsalis</name>
    <name type="common">Oriental fruit fly</name>
    <name type="synonym">Dacus dorsalis</name>
    <dbReference type="NCBI Taxonomy" id="27457"/>
    <lineage>
        <taxon>Eukaryota</taxon>
        <taxon>Metazoa</taxon>
        <taxon>Ecdysozoa</taxon>
        <taxon>Arthropoda</taxon>
        <taxon>Hexapoda</taxon>
        <taxon>Insecta</taxon>
        <taxon>Pterygota</taxon>
        <taxon>Neoptera</taxon>
        <taxon>Endopterygota</taxon>
        <taxon>Diptera</taxon>
        <taxon>Brachycera</taxon>
        <taxon>Muscomorpha</taxon>
        <taxon>Tephritoidea</taxon>
        <taxon>Tephritidae</taxon>
        <taxon>Bactrocera</taxon>
        <taxon>Bactrocera</taxon>
    </lineage>
</organism>
<dbReference type="Pfam" id="PF17921">
    <property type="entry name" value="Integrase_H2C2"/>
    <property type="match status" value="1"/>
</dbReference>
<dbReference type="InterPro" id="IPR008042">
    <property type="entry name" value="Retrotrans_Pao"/>
</dbReference>
<dbReference type="GeneID" id="125776540"/>
<evidence type="ECO:0000259" key="3">
    <source>
        <dbReference type="PROSITE" id="PS50994"/>
    </source>
</evidence>
<dbReference type="Gene3D" id="1.10.340.70">
    <property type="match status" value="1"/>
</dbReference>
<dbReference type="Gene3D" id="3.30.420.10">
    <property type="entry name" value="Ribonuclease H-like superfamily/Ribonuclease H"/>
    <property type="match status" value="2"/>
</dbReference>
<dbReference type="InterPro" id="IPR012337">
    <property type="entry name" value="RNaseH-like_sf"/>
</dbReference>
<keyword evidence="4" id="KW-1185">Reference proteome</keyword>
<reference evidence="5" key="2">
    <citation type="submission" date="2025-08" db="UniProtKB">
        <authorList>
            <consortium name="RefSeq"/>
        </authorList>
    </citation>
    <scope>IDENTIFICATION</scope>
    <source>
        <tissue evidence="5">Adult</tissue>
    </source>
</reference>
<feature type="region of interest" description="Disordered" evidence="2">
    <location>
        <begin position="463"/>
        <end position="494"/>
    </location>
</feature>
<dbReference type="InterPro" id="IPR040676">
    <property type="entry name" value="DUF5641"/>
</dbReference>
<dbReference type="Pfam" id="PF03564">
    <property type="entry name" value="DUF1759"/>
    <property type="match status" value="1"/>
</dbReference>
<feature type="compositionally biased region" description="Polar residues" evidence="2">
    <location>
        <begin position="7"/>
        <end position="19"/>
    </location>
</feature>
<evidence type="ECO:0000256" key="1">
    <source>
        <dbReference type="SAM" id="Coils"/>
    </source>
</evidence>
<sequence>MGKSPRRQTSVNSPNMDTGASTSSASKPSQGSSASATVNIASDLPAAPTATGATTRSSSAAAIARQENVIAALQKRIAMLEMSLSASQTQSRGEALNVGTSNNNVAAEVSSRIATQLPESQQPAIANCTVPLSQPTDIRYTPPLFAASTAAANHMYSSTIFTPSIHSNSTTMPTFVNTSATSTQSSSLPRKLQELPEFCGKPEDWPIFYTAYIESTAIYGYSNYENNQRLLKCLKGYAREAVKSLLIHPDNVGNIIDLLKFRFGRPEQLIRSQLCQVREIAPISENAMLKIIPFATKVCNICVFLQSAHGGELHLSNPTLLDELVSKLPLSKRVEWASFAALIQPHATVKHFSDWLSKLANIICTVCEDPYKDSKCRMVLHTVEPQRSVRCPICQEQHKVAECARFVEYSVPRRWAEVKRRRLCFACLNLGHCASNCHRRRLCSIDGCRRVHHKLLHEVAENVSNSSGQSTPTFSATNIQGNRKPTSPSRSLNSQQTSLEARSAVLSCSSTESKLLFRILPVTVYGNNRRVDTYALLDEGSSITMIDSALVRDLGMRGIEQSLNVQWFGGRAAQESAFVVDLFISGAGMQKQHKLRNVYAVSNLQLPVQSLSRDDLGHEYRHVSQLPVQSYAQVRPKLLIGLDHCHLGLPSTTVRVKEHGPFIANTELGWVVFGPTSSTQPSLVACLCVNSQADQRLHNMVSNFFEIESFGVRAAPPIESEADIRARDVLKSTTCRVDGRFKTGLIWKSNKVNLPDSYNMALKRLISVERRMRRDADFAAEYKNIMDSYVTKKYARKLPPAEAEVCTPTTWYLPHFAVANPNKPGKLRMVFDAAAEVSGISLNSQLLKGPQEYRPLPSILFRFREGAVAVCGGIKEMFHQVLIQEDDRCAQRFLWRDGNATQQPDVYEMCVMTFGAACSPCAANYVKKVNALEHQNEHGTTARAVKAILDHHYVDDFVDSFSSEEEAISVSEQVRAIHMDAGFELRNFTSNSSKVLAALGGTDVTRSIGKKEGFVGEKVLGLFWQPSSDCFGFKLKFHNVSEAVINGERRPTKRELLSIVMSIFDPLGFLSHFVIGAKLLMRELWKHDVHWNDPLPNDVNAAWTKWRKQLTEIDKYAIPRYYFRNGAPQVLQLHIFVDASEDAFAAVAYIRSQFISGEFDVAFVCAKTKCAPMKTLTVPRLELQAAVLGTRLMQCIRDEHSLNIKDCILWSDSKTVIKWIQSEHRRYKPFVQHRIAEILASTSISNWRWIPTKHNVADEATRANDCINFNPTARWSRGPPFLRQNEQDWPSEDVIVSGNDEPDEELRPKFALVIVSCNFIDFNRFSSFQRLVRTVAWVLRFVNHCRRRTQPNQCYGLSAQEVDNAKRLLCRIVQREVYAAEFQSIENGHDITHDSTLLQLSPYIDKEGVLRVQGRIDAASWLPISTRRPIILPPGHAFTKLLVLHHHSAMCHQNIEATIGEIRRNYWVPRLRSVLRNVIASCNVCRLNKATPSAPWMGPLPSDRLTPYVRPFSYTGLDYFGPVTVTVRRSTEKRWVALFTCLTVRAVHLELAHDLSTDSCIIALRNFVNRRGAPVRIRSDNGKNFVGADREAKRFAEVFDCGRLQSELSQKNIQWVFNSPFNPSEGGAWERMVQCVKRVLRHTLKEVSPREHTLISFLIEAENVVNSRPLTHLPITADQEQPLTPNDFILGADNTPETPIADADLGNTCMLRKQWRIARQLRDHFWKRWITEYLPTLTRRVKWCRRTKPLKEGELVFICDPNVPRREWCRGRVEKVYPGTDGEVRRADIRTSTGVKQRAVSKLAVLDIDGGESG</sequence>
<gene>
    <name evidence="5" type="primary">LOC125776540</name>
</gene>
<name>A0ABM3J783_BACDO</name>
<dbReference type="InterPro" id="IPR036397">
    <property type="entry name" value="RNaseH_sf"/>
</dbReference>
<feature type="domain" description="Integrase catalytic" evidence="3">
    <location>
        <begin position="1507"/>
        <end position="1693"/>
    </location>
</feature>
<accession>A0ABM3J783</accession>
<evidence type="ECO:0000256" key="2">
    <source>
        <dbReference type="SAM" id="MobiDB-lite"/>
    </source>
</evidence>
<dbReference type="PROSITE" id="PS50994">
    <property type="entry name" value="INTEGRASE"/>
    <property type="match status" value="1"/>
</dbReference>
<dbReference type="InterPro" id="IPR041588">
    <property type="entry name" value="Integrase_H2C2"/>
</dbReference>
<keyword evidence="1" id="KW-0175">Coiled coil</keyword>
<proteinExistence type="predicted"/>
<reference evidence="4" key="1">
    <citation type="submission" date="2025-05" db="UniProtKB">
        <authorList>
            <consortium name="RefSeq"/>
        </authorList>
    </citation>
    <scope>NUCLEOTIDE SEQUENCE [LARGE SCALE GENOMIC DNA]</scope>
</reference>
<protein>
    <submittedName>
        <fullName evidence="5">Uncharacterized protein LOC125776540</fullName>
    </submittedName>
</protein>
<dbReference type="SUPFAM" id="SSF56672">
    <property type="entry name" value="DNA/RNA polymerases"/>
    <property type="match status" value="1"/>
</dbReference>
<evidence type="ECO:0000313" key="4">
    <source>
        <dbReference type="Proteomes" id="UP001652620"/>
    </source>
</evidence>
<feature type="coiled-coil region" evidence="1">
    <location>
        <begin position="63"/>
        <end position="90"/>
    </location>
</feature>
<dbReference type="Proteomes" id="UP001652620">
    <property type="component" value="Chromosome 2"/>
</dbReference>
<dbReference type="SUPFAM" id="SSF53098">
    <property type="entry name" value="Ribonuclease H-like"/>
    <property type="match status" value="1"/>
</dbReference>
<dbReference type="InterPro" id="IPR001584">
    <property type="entry name" value="Integrase_cat-core"/>
</dbReference>